<reference evidence="1" key="3">
    <citation type="submission" date="2025-09" db="UniProtKB">
        <authorList>
            <consortium name="Ensembl"/>
        </authorList>
    </citation>
    <scope>IDENTIFICATION</scope>
</reference>
<accession>A0A4W6DTY8</accession>
<dbReference type="Ensembl" id="ENSLCAT00010029082.1">
    <property type="protein sequence ID" value="ENSLCAP00010028470.1"/>
    <property type="gene ID" value="ENSLCAG00010013354.1"/>
</dbReference>
<name>A0A4W6DTY8_LATCA</name>
<reference evidence="2" key="1">
    <citation type="submission" date="2015-09" db="EMBL/GenBank/DDBJ databases">
        <authorList>
            <person name="Sai Rama Sridatta P."/>
        </authorList>
    </citation>
    <scope>NUCLEOTIDE SEQUENCE [LARGE SCALE GENOMIC DNA]</scope>
</reference>
<dbReference type="AlphaFoldDB" id="A0A4W6DTY8"/>
<evidence type="ECO:0000313" key="2">
    <source>
        <dbReference type="Proteomes" id="UP000314980"/>
    </source>
</evidence>
<organism evidence="1 2">
    <name type="scientific">Lates calcarifer</name>
    <name type="common">Barramundi</name>
    <name type="synonym">Holocentrus calcarifer</name>
    <dbReference type="NCBI Taxonomy" id="8187"/>
    <lineage>
        <taxon>Eukaryota</taxon>
        <taxon>Metazoa</taxon>
        <taxon>Chordata</taxon>
        <taxon>Craniata</taxon>
        <taxon>Vertebrata</taxon>
        <taxon>Euteleostomi</taxon>
        <taxon>Actinopterygii</taxon>
        <taxon>Neopterygii</taxon>
        <taxon>Teleostei</taxon>
        <taxon>Neoteleostei</taxon>
        <taxon>Acanthomorphata</taxon>
        <taxon>Carangaria</taxon>
        <taxon>Carangaria incertae sedis</taxon>
        <taxon>Centropomidae</taxon>
        <taxon>Lates</taxon>
    </lineage>
</organism>
<dbReference type="InParanoid" id="A0A4W6DTY8"/>
<evidence type="ECO:0000313" key="1">
    <source>
        <dbReference type="Ensembl" id="ENSLCAP00010028470.1"/>
    </source>
</evidence>
<dbReference type="Proteomes" id="UP000314980">
    <property type="component" value="Unassembled WGS sequence"/>
</dbReference>
<keyword evidence="2" id="KW-1185">Reference proteome</keyword>
<proteinExistence type="predicted"/>
<dbReference type="GeneTree" id="ENSGT00940000175720"/>
<sequence length="220" mass="23631">MPGSNTGHLPQTLVSLPGELLCVPAACHAYQPTEQNAMTLGDTNDINHLVLVEDSRYGHGLLQTLLCPVHLVRDAASIYKILVQLFLSCLILPLLTVLGEGLLLQLHAPVFVESALALVTDMLSKDGFERTLAIHTEASAVHLPEGVGHACLVSQEGGKVDRLAGVVFGPCTHPPPVLLATFVGQKPHVPVAGCVEFAMRLQRTLSQTESKFTSRKLRQP</sequence>
<protein>
    <submittedName>
        <fullName evidence="1">Uncharacterized protein</fullName>
    </submittedName>
</protein>
<reference evidence="1" key="2">
    <citation type="submission" date="2025-08" db="UniProtKB">
        <authorList>
            <consortium name="Ensembl"/>
        </authorList>
    </citation>
    <scope>IDENTIFICATION</scope>
</reference>